<evidence type="ECO:0000313" key="1">
    <source>
        <dbReference type="EMBL" id="KAK9022094.1"/>
    </source>
</evidence>
<evidence type="ECO:0000313" key="2">
    <source>
        <dbReference type="Proteomes" id="UP001396334"/>
    </source>
</evidence>
<sequence>MEAIPPSYVTAMGDATSFEFAGCLTLSEAQAQIIKASARIIDLKAPVFPLETGGVEALPVGADSLTGPANKNKRNLLL</sequence>
<gene>
    <name evidence="1" type="ORF">V6N11_002388</name>
</gene>
<keyword evidence="2" id="KW-1185">Reference proteome</keyword>
<reference evidence="1 2" key="1">
    <citation type="journal article" date="2024" name="G3 (Bethesda)">
        <title>Genome assembly of Hibiscus sabdariffa L. provides insights into metabolisms of medicinal natural products.</title>
        <authorList>
            <person name="Kim T."/>
        </authorList>
    </citation>
    <scope>NUCLEOTIDE SEQUENCE [LARGE SCALE GENOMIC DNA]</scope>
    <source>
        <strain evidence="1">TK-2024</strain>
        <tissue evidence="1">Old leaves</tissue>
    </source>
</reference>
<organism evidence="1 2">
    <name type="scientific">Hibiscus sabdariffa</name>
    <name type="common">roselle</name>
    <dbReference type="NCBI Taxonomy" id="183260"/>
    <lineage>
        <taxon>Eukaryota</taxon>
        <taxon>Viridiplantae</taxon>
        <taxon>Streptophyta</taxon>
        <taxon>Embryophyta</taxon>
        <taxon>Tracheophyta</taxon>
        <taxon>Spermatophyta</taxon>
        <taxon>Magnoliopsida</taxon>
        <taxon>eudicotyledons</taxon>
        <taxon>Gunneridae</taxon>
        <taxon>Pentapetalae</taxon>
        <taxon>rosids</taxon>
        <taxon>malvids</taxon>
        <taxon>Malvales</taxon>
        <taxon>Malvaceae</taxon>
        <taxon>Malvoideae</taxon>
        <taxon>Hibiscus</taxon>
    </lineage>
</organism>
<name>A0ABR2SAA7_9ROSI</name>
<protein>
    <submittedName>
        <fullName evidence="1">Uncharacterized protein</fullName>
    </submittedName>
</protein>
<dbReference type="EMBL" id="JBBPBN010000015">
    <property type="protein sequence ID" value="KAK9022094.1"/>
    <property type="molecule type" value="Genomic_DNA"/>
</dbReference>
<comment type="caution">
    <text evidence="1">The sequence shown here is derived from an EMBL/GenBank/DDBJ whole genome shotgun (WGS) entry which is preliminary data.</text>
</comment>
<accession>A0ABR2SAA7</accession>
<proteinExistence type="predicted"/>
<dbReference type="Proteomes" id="UP001396334">
    <property type="component" value="Unassembled WGS sequence"/>
</dbReference>